<accession>A0A7S0QAH5</accession>
<name>A0A7S0QAH5_9EUKA</name>
<dbReference type="AlphaFoldDB" id="A0A7S0QAH5"/>
<protein>
    <submittedName>
        <fullName evidence="2">Uncharacterized protein</fullName>
    </submittedName>
</protein>
<reference evidence="2" key="1">
    <citation type="submission" date="2021-01" db="EMBL/GenBank/DDBJ databases">
        <authorList>
            <person name="Corre E."/>
            <person name="Pelletier E."/>
            <person name="Niang G."/>
            <person name="Scheremetjew M."/>
            <person name="Finn R."/>
            <person name="Kale V."/>
            <person name="Holt S."/>
            <person name="Cochrane G."/>
            <person name="Meng A."/>
            <person name="Brown T."/>
            <person name="Cohen L."/>
        </authorList>
    </citation>
    <scope>NUCLEOTIDE SEQUENCE</scope>
    <source>
        <strain evidence="2">PLY182g</strain>
    </source>
</reference>
<evidence type="ECO:0000313" key="2">
    <source>
        <dbReference type="EMBL" id="CAD8619392.1"/>
    </source>
</evidence>
<feature type="compositionally biased region" description="Acidic residues" evidence="1">
    <location>
        <begin position="55"/>
        <end position="65"/>
    </location>
</feature>
<gene>
    <name evidence="2" type="ORF">CPEL01642_LOCUS22773</name>
</gene>
<dbReference type="EMBL" id="HBEY01047393">
    <property type="protein sequence ID" value="CAD8619392.1"/>
    <property type="molecule type" value="Transcribed_RNA"/>
</dbReference>
<feature type="region of interest" description="Disordered" evidence="1">
    <location>
        <begin position="1"/>
        <end position="70"/>
    </location>
</feature>
<organism evidence="2">
    <name type="scientific">Coccolithus braarudii</name>
    <dbReference type="NCBI Taxonomy" id="221442"/>
    <lineage>
        <taxon>Eukaryota</taxon>
        <taxon>Haptista</taxon>
        <taxon>Haptophyta</taxon>
        <taxon>Prymnesiophyceae</taxon>
        <taxon>Coccolithales</taxon>
        <taxon>Coccolithaceae</taxon>
        <taxon>Coccolithus</taxon>
    </lineage>
</organism>
<feature type="compositionally biased region" description="Acidic residues" evidence="1">
    <location>
        <begin position="27"/>
        <end position="39"/>
    </location>
</feature>
<evidence type="ECO:0000256" key="1">
    <source>
        <dbReference type="SAM" id="MobiDB-lite"/>
    </source>
</evidence>
<sequence length="190" mass="21249">MLKQAERNRQKQPHINVALCGKQEGIVDSDDDDDDDENVSELGSEGARSGRSGDSEEAEADSDDDRVERAVRSGGSYPLAHRLMSADEFKLNNQWESMLSHPGETSALLQTHKGVDLDDGFLMMRILKEMADAPRVHVISGRGDNEIWDEIRADKLDPMFKTFRDVFSKQLNQRFHVSTTPKLTSSSASK</sequence>
<proteinExistence type="predicted"/>